<organism evidence="6 7">
    <name type="scientific">Saccharopolyspora oryzae</name>
    <dbReference type="NCBI Taxonomy" id="2997343"/>
    <lineage>
        <taxon>Bacteria</taxon>
        <taxon>Bacillati</taxon>
        <taxon>Actinomycetota</taxon>
        <taxon>Actinomycetes</taxon>
        <taxon>Pseudonocardiales</taxon>
        <taxon>Pseudonocardiaceae</taxon>
        <taxon>Saccharopolyspora</taxon>
    </lineage>
</organism>
<comment type="similarity">
    <text evidence="1">Belongs to the LysR transcriptional regulatory family.</text>
</comment>
<dbReference type="InterPro" id="IPR000847">
    <property type="entry name" value="LysR_HTH_N"/>
</dbReference>
<dbReference type="PROSITE" id="PS50931">
    <property type="entry name" value="HTH_LYSR"/>
    <property type="match status" value="1"/>
</dbReference>
<dbReference type="RefSeq" id="WP_270946434.1">
    <property type="nucleotide sequence ID" value="NZ_JAQGLA010000001.1"/>
</dbReference>
<dbReference type="CDD" id="cd05466">
    <property type="entry name" value="PBP2_LTTR_substrate"/>
    <property type="match status" value="1"/>
</dbReference>
<dbReference type="InterPro" id="IPR036388">
    <property type="entry name" value="WH-like_DNA-bd_sf"/>
</dbReference>
<evidence type="ECO:0000259" key="5">
    <source>
        <dbReference type="PROSITE" id="PS50931"/>
    </source>
</evidence>
<proteinExistence type="inferred from homology"/>
<dbReference type="Pfam" id="PF03466">
    <property type="entry name" value="LysR_substrate"/>
    <property type="match status" value="1"/>
</dbReference>
<evidence type="ECO:0000256" key="1">
    <source>
        <dbReference type="ARBA" id="ARBA00009437"/>
    </source>
</evidence>
<dbReference type="SUPFAM" id="SSF46785">
    <property type="entry name" value="Winged helix' DNA-binding domain"/>
    <property type="match status" value="1"/>
</dbReference>
<dbReference type="Gene3D" id="3.40.190.290">
    <property type="match status" value="1"/>
</dbReference>
<dbReference type="EMBL" id="JAQGLA010000001">
    <property type="protein sequence ID" value="MDA3623866.1"/>
    <property type="molecule type" value="Genomic_DNA"/>
</dbReference>
<keyword evidence="4" id="KW-0804">Transcription</keyword>
<evidence type="ECO:0000256" key="2">
    <source>
        <dbReference type="ARBA" id="ARBA00023015"/>
    </source>
</evidence>
<dbReference type="SUPFAM" id="SSF53850">
    <property type="entry name" value="Periplasmic binding protein-like II"/>
    <property type="match status" value="1"/>
</dbReference>
<evidence type="ECO:0000256" key="3">
    <source>
        <dbReference type="ARBA" id="ARBA00023125"/>
    </source>
</evidence>
<accession>A0ABT4URJ2</accession>
<evidence type="ECO:0000313" key="6">
    <source>
        <dbReference type="EMBL" id="MDA3623866.1"/>
    </source>
</evidence>
<keyword evidence="3" id="KW-0238">DNA-binding</keyword>
<comment type="caution">
    <text evidence="6">The sequence shown here is derived from an EMBL/GenBank/DDBJ whole genome shotgun (WGS) entry which is preliminary data.</text>
</comment>
<protein>
    <submittedName>
        <fullName evidence="6">LysR family transcriptional regulator</fullName>
    </submittedName>
</protein>
<dbReference type="PRINTS" id="PR00039">
    <property type="entry name" value="HTHLYSR"/>
</dbReference>
<dbReference type="InterPro" id="IPR005119">
    <property type="entry name" value="LysR_subst-bd"/>
</dbReference>
<name>A0ABT4URJ2_9PSEU</name>
<evidence type="ECO:0000256" key="4">
    <source>
        <dbReference type="ARBA" id="ARBA00023163"/>
    </source>
</evidence>
<reference evidence="6 7" key="1">
    <citation type="submission" date="2022-11" db="EMBL/GenBank/DDBJ databases">
        <title>Draft genome sequence of Saccharopolyspora sp. WRP15-2 isolated from rhizosphere soils of wild rice in Thailand.</title>
        <authorList>
            <person name="Duangmal K."/>
            <person name="Kammanee S."/>
            <person name="Muangham S."/>
        </authorList>
    </citation>
    <scope>NUCLEOTIDE SEQUENCE [LARGE SCALE GENOMIC DNA]</scope>
    <source>
        <strain evidence="6 7">WRP15-2</strain>
    </source>
</reference>
<dbReference type="PANTHER" id="PTHR30419">
    <property type="entry name" value="HTH-TYPE TRANSCRIPTIONAL REGULATOR YBHD"/>
    <property type="match status" value="1"/>
</dbReference>
<keyword evidence="7" id="KW-1185">Reference proteome</keyword>
<feature type="domain" description="HTH lysR-type" evidence="5">
    <location>
        <begin position="12"/>
        <end position="69"/>
    </location>
</feature>
<dbReference type="Proteomes" id="UP001210380">
    <property type="component" value="Unassembled WGS sequence"/>
</dbReference>
<dbReference type="InterPro" id="IPR036390">
    <property type="entry name" value="WH_DNA-bd_sf"/>
</dbReference>
<dbReference type="Pfam" id="PF00126">
    <property type="entry name" value="HTH_1"/>
    <property type="match status" value="1"/>
</dbReference>
<gene>
    <name evidence="6" type="ORF">OU415_00380</name>
</gene>
<evidence type="ECO:0000313" key="7">
    <source>
        <dbReference type="Proteomes" id="UP001210380"/>
    </source>
</evidence>
<sequence length="319" mass="33872">MPRRHAIREVTVELRVLRYFLAVAETESVTAAARRLHIAQPSISRQLAALEKDLGVALFTRGAGSLALNAAGRRFRPVAQDLVRRAEQAVDTMAAVGRGEEAALTVVAPPATVAYLLAPFMAGGDTAGPALRDAIQEEPSKVFDTLLHSDADIGISTNPAPAPLESAFLGRTPVTAQVPPDHPWAERTTISLAELVTEPLILMNRANAARLVLDDAVTRAGLTLTGSAETGSSAFAQALAAAGRGICLVTDDARFDLRELIVQAPDGPLVVPLYAGWDASHYARPAIHALVDGLRAYRNQRMRRFPGLSPDETGVGDLS</sequence>
<keyword evidence="2" id="KW-0805">Transcription regulation</keyword>
<dbReference type="Gene3D" id="1.10.10.10">
    <property type="entry name" value="Winged helix-like DNA-binding domain superfamily/Winged helix DNA-binding domain"/>
    <property type="match status" value="1"/>
</dbReference>
<dbReference type="InterPro" id="IPR050950">
    <property type="entry name" value="HTH-type_LysR_regulators"/>
</dbReference>